<reference evidence="1" key="1">
    <citation type="submission" date="2024-03" db="EMBL/GenBank/DDBJ databases">
        <title>Whole genome sequecning of epiphytes from Marcgravia umbellata leaves.</title>
        <authorList>
            <person name="Kumar G."/>
            <person name="Savka M.A."/>
        </authorList>
    </citation>
    <scope>NUCLEOTIDE SEQUENCE</scope>
    <source>
        <strain evidence="1">RIT_BL5</strain>
    </source>
</reference>
<accession>A0ACC6P7J6</accession>
<proteinExistence type="predicted"/>
<evidence type="ECO:0000313" key="1">
    <source>
        <dbReference type="EMBL" id="MEJ8302892.1"/>
    </source>
</evidence>
<dbReference type="EMBL" id="JBBKAR010000007">
    <property type="protein sequence ID" value="MEJ8302892.1"/>
    <property type="molecule type" value="Genomic_DNA"/>
</dbReference>
<sequence length="133" mass="15537">MNIFNGIDEELQRFGPWAGIENQDEYDLDQLRIADICLYSGWNRLLHLTKQAVMILSKEHEHRELTEKVLLVLGLDHEDGEILEKCEEQLQSDAALNFTKNGVIYPFSATRWQIAEFIRLKKMSFWTITCGFC</sequence>
<organism evidence="1 2">
    <name type="scientific">Saccharibacillus sacchari</name>
    <dbReference type="NCBI Taxonomy" id="456493"/>
    <lineage>
        <taxon>Bacteria</taxon>
        <taxon>Bacillati</taxon>
        <taxon>Bacillota</taxon>
        <taxon>Bacilli</taxon>
        <taxon>Bacillales</taxon>
        <taxon>Paenibacillaceae</taxon>
        <taxon>Saccharibacillus</taxon>
    </lineage>
</organism>
<gene>
    <name evidence="1" type="ORF">WKI47_03075</name>
</gene>
<keyword evidence="2" id="KW-1185">Reference proteome</keyword>
<comment type="caution">
    <text evidence="1">The sequence shown here is derived from an EMBL/GenBank/DDBJ whole genome shotgun (WGS) entry which is preliminary data.</text>
</comment>
<name>A0ACC6P7J6_9BACL</name>
<dbReference type="Proteomes" id="UP001380953">
    <property type="component" value="Unassembled WGS sequence"/>
</dbReference>
<protein>
    <submittedName>
        <fullName evidence="1">Uncharacterized protein</fullName>
    </submittedName>
</protein>
<evidence type="ECO:0000313" key="2">
    <source>
        <dbReference type="Proteomes" id="UP001380953"/>
    </source>
</evidence>